<keyword evidence="2" id="KW-1185">Reference proteome</keyword>
<accession>A0ABW2T4P3</accession>
<proteinExistence type="predicted"/>
<sequence>MTLYFAANGARPTTAALTPVTTGTSLKTLLQIATPSTRMIRIVEWGISFSGFAAAAPIRCELIDVDVAATVTAHVAAGVQPYNDPNAPASLMTLGTSATGYTATAEGTITASRYGDVQQISPAGSYMRQWPLGREFVVGVSRFLRVRVHAPAAVDAVTYLVWEE</sequence>
<dbReference type="RefSeq" id="WP_343982066.1">
    <property type="nucleotide sequence ID" value="NZ_BAAAGK010000233.1"/>
</dbReference>
<organism evidence="1 2">
    <name type="scientific">Streptosporangium amethystogenes subsp. fukuiense</name>
    <dbReference type="NCBI Taxonomy" id="698418"/>
    <lineage>
        <taxon>Bacteria</taxon>
        <taxon>Bacillati</taxon>
        <taxon>Actinomycetota</taxon>
        <taxon>Actinomycetes</taxon>
        <taxon>Streptosporangiales</taxon>
        <taxon>Streptosporangiaceae</taxon>
        <taxon>Streptosporangium</taxon>
    </lineage>
</organism>
<reference evidence="2" key="1">
    <citation type="journal article" date="2019" name="Int. J. Syst. Evol. Microbiol.">
        <title>The Global Catalogue of Microorganisms (GCM) 10K type strain sequencing project: providing services to taxonomists for standard genome sequencing and annotation.</title>
        <authorList>
            <consortium name="The Broad Institute Genomics Platform"/>
            <consortium name="The Broad Institute Genome Sequencing Center for Infectious Disease"/>
            <person name="Wu L."/>
            <person name="Ma J."/>
        </authorList>
    </citation>
    <scope>NUCLEOTIDE SEQUENCE [LARGE SCALE GENOMIC DNA]</scope>
    <source>
        <strain evidence="2">JCM 10083</strain>
    </source>
</reference>
<dbReference type="EMBL" id="JBHTEE010000001">
    <property type="protein sequence ID" value="MFC7603655.1"/>
    <property type="molecule type" value="Genomic_DNA"/>
</dbReference>
<dbReference type="Proteomes" id="UP001596514">
    <property type="component" value="Unassembled WGS sequence"/>
</dbReference>
<name>A0ABW2T4P3_9ACTN</name>
<evidence type="ECO:0000313" key="1">
    <source>
        <dbReference type="EMBL" id="MFC7603655.1"/>
    </source>
</evidence>
<comment type="caution">
    <text evidence="1">The sequence shown here is derived from an EMBL/GenBank/DDBJ whole genome shotgun (WGS) entry which is preliminary data.</text>
</comment>
<gene>
    <name evidence="1" type="ORF">ACFQVD_26430</name>
</gene>
<protein>
    <submittedName>
        <fullName evidence="1">Uncharacterized protein</fullName>
    </submittedName>
</protein>
<evidence type="ECO:0000313" key="2">
    <source>
        <dbReference type="Proteomes" id="UP001596514"/>
    </source>
</evidence>